<evidence type="ECO:0000256" key="1">
    <source>
        <dbReference type="SAM" id="Phobius"/>
    </source>
</evidence>
<evidence type="ECO:0000313" key="3">
    <source>
        <dbReference type="Proteomes" id="UP001164705"/>
    </source>
</evidence>
<keyword evidence="1" id="KW-0472">Membrane</keyword>
<dbReference type="RefSeq" id="WP_267676645.1">
    <property type="nucleotide sequence ID" value="NZ_CP113088.1"/>
</dbReference>
<feature type="transmembrane region" description="Helical" evidence="1">
    <location>
        <begin position="207"/>
        <end position="224"/>
    </location>
</feature>
<gene>
    <name evidence="2" type="ORF">N7U66_19970</name>
</gene>
<reference evidence="2" key="1">
    <citation type="submission" date="2022-11" db="EMBL/GenBank/DDBJ databases">
        <title>Lacinutrix neustonica HL-RS19T sp. nov., isolated from the surface microlayer sample of brackish Lake Shihwa.</title>
        <authorList>
            <person name="Choi J.Y."/>
            <person name="Hwang C.Y."/>
        </authorList>
    </citation>
    <scope>NUCLEOTIDE SEQUENCE</scope>
    <source>
        <strain evidence="2">HL-RS19</strain>
    </source>
</reference>
<feature type="transmembrane region" description="Helical" evidence="1">
    <location>
        <begin position="7"/>
        <end position="26"/>
    </location>
</feature>
<dbReference type="Proteomes" id="UP001164705">
    <property type="component" value="Chromosome"/>
</dbReference>
<name>A0A9E8MUY6_9FLAO</name>
<keyword evidence="3" id="KW-1185">Reference proteome</keyword>
<feature type="transmembrane region" description="Helical" evidence="1">
    <location>
        <begin position="32"/>
        <end position="49"/>
    </location>
</feature>
<feature type="transmembrane region" description="Helical" evidence="1">
    <location>
        <begin position="56"/>
        <end position="74"/>
    </location>
</feature>
<feature type="transmembrane region" description="Helical" evidence="1">
    <location>
        <begin position="80"/>
        <end position="101"/>
    </location>
</feature>
<proteinExistence type="predicted"/>
<keyword evidence="1" id="KW-1133">Transmembrane helix</keyword>
<dbReference type="EMBL" id="CP113088">
    <property type="protein sequence ID" value="WAC02047.1"/>
    <property type="molecule type" value="Genomic_DNA"/>
</dbReference>
<organism evidence="2 3">
    <name type="scientific">Lacinutrix neustonica</name>
    <dbReference type="NCBI Taxonomy" id="2980107"/>
    <lineage>
        <taxon>Bacteria</taxon>
        <taxon>Pseudomonadati</taxon>
        <taxon>Bacteroidota</taxon>
        <taxon>Flavobacteriia</taxon>
        <taxon>Flavobacteriales</taxon>
        <taxon>Flavobacteriaceae</taxon>
        <taxon>Lacinutrix</taxon>
    </lineage>
</organism>
<protein>
    <submittedName>
        <fullName evidence="2">Uncharacterized protein</fullName>
    </submittedName>
</protein>
<feature type="transmembrane region" description="Helical" evidence="1">
    <location>
        <begin position="113"/>
        <end position="132"/>
    </location>
</feature>
<feature type="transmembrane region" description="Helical" evidence="1">
    <location>
        <begin position="152"/>
        <end position="171"/>
    </location>
</feature>
<dbReference type="AlphaFoldDB" id="A0A9E8MUY6"/>
<keyword evidence="1" id="KW-0812">Transmembrane</keyword>
<evidence type="ECO:0000313" key="2">
    <source>
        <dbReference type="EMBL" id="WAC02047.1"/>
    </source>
</evidence>
<sequence length="239" mass="27883">MNKVLKFILIGAIVSLITIVSSAYGLESFSNTFQLFVVPSITFIYLLKVKRKAINFMLFMLFYSLGNFVWLSGIEETYSYFYYVTNSLFILGYIFLLAEIYKNIDLRTVLTVHRLEFFVLVILFIYMMYVLIEIVKPATYVTDYKLPIQILELIYNSVLLLLLTSSLLYYLQETSKKNLVFFIGCAVLVFSELVLIGYYYMIDDIRLSYLSSLLYNLGFLLLYYQTQIKEANAPSVFSE</sequence>
<feature type="transmembrane region" description="Helical" evidence="1">
    <location>
        <begin position="178"/>
        <end position="201"/>
    </location>
</feature>
<dbReference type="KEGG" id="lnu:N7U66_19970"/>
<accession>A0A9E8MUY6</accession>